<organism evidence="3 4">
    <name type="scientific">Kosmotoga pacifica</name>
    <dbReference type="NCBI Taxonomy" id="1330330"/>
    <lineage>
        <taxon>Bacteria</taxon>
        <taxon>Thermotogati</taxon>
        <taxon>Thermotogota</taxon>
        <taxon>Thermotogae</taxon>
        <taxon>Kosmotogales</taxon>
        <taxon>Kosmotogaceae</taxon>
        <taxon>Kosmotoga</taxon>
    </lineage>
</organism>
<name>A0A0G2ZED3_9BACT</name>
<feature type="domain" description="VWA-like" evidence="1">
    <location>
        <begin position="282"/>
        <end position="387"/>
    </location>
</feature>
<reference evidence="3 4" key="1">
    <citation type="submission" date="2015-04" db="EMBL/GenBank/DDBJ databases">
        <title>Complete Genome Sequence of Kosmotoga pacifica SLHLJ1.</title>
        <authorList>
            <person name="Jiang L.J."/>
            <person name="Shao Z.Z."/>
            <person name="Jebbar M."/>
        </authorList>
    </citation>
    <scope>NUCLEOTIDE SEQUENCE [LARGE SCALE GENOMIC DNA]</scope>
    <source>
        <strain evidence="3 4">SLHLJ1</strain>
    </source>
</reference>
<dbReference type="Proteomes" id="UP000035159">
    <property type="component" value="Chromosome"/>
</dbReference>
<evidence type="ECO:0000313" key="4">
    <source>
        <dbReference type="Proteomes" id="UP000035159"/>
    </source>
</evidence>
<gene>
    <name evidence="3" type="ORF">IX53_04530</name>
</gene>
<dbReference type="AlphaFoldDB" id="A0A0G2ZED3"/>
<protein>
    <recommendedName>
        <fullName evidence="5">VWA-like domain-containing protein</fullName>
    </recommendedName>
</protein>
<sequence length="410" mass="47279">MEIFSIILKRGDSVPRASVVEEAVVELARKSPFYNYLFMHIERIPTSKVRTFSLRISGEGNIQLYYNPEVLSSKPIEMVQALLEHECFHIINGHILIPVKNSRYKALWDLSMDAAINQYIPVLDAFSLPMDQLLMEGCGTDNERFFVAPPASIPGETAEFYFQWGLEFMKKNKTVDLELLEENIEMADSHESFGDFELPREFIEELLKNIVSETYEKAKDGIPEGIEASISLFLNKPLLDWRTMIRSFFGSAQYIGRYRTPLWPNRRYEDQPGWRNDYAAKLVIILDTSGSIVDEEFNAFFSEIDMLTRLTDSKIWLIQVDEAVQAVTKYGRGMWKDLKLIGKGETNLQPAIDYAQRELRPEGLIIFTDGFTDLPHVKRKVIFVLSRHYNPEFLEDAKKIYGNSSVVILK</sequence>
<evidence type="ECO:0008006" key="5">
    <source>
        <dbReference type="Google" id="ProtNLM"/>
    </source>
</evidence>
<dbReference type="Pfam" id="PF09967">
    <property type="entry name" value="DUF2201"/>
    <property type="match status" value="1"/>
</dbReference>
<evidence type="ECO:0000259" key="1">
    <source>
        <dbReference type="Pfam" id="PF09967"/>
    </source>
</evidence>
<dbReference type="EMBL" id="CP011232">
    <property type="protein sequence ID" value="AKI97198.1"/>
    <property type="molecule type" value="Genomic_DNA"/>
</dbReference>
<evidence type="ECO:0000313" key="3">
    <source>
        <dbReference type="EMBL" id="AKI97198.1"/>
    </source>
</evidence>
<dbReference type="PATRIC" id="fig|1330330.3.peg.910"/>
<evidence type="ECO:0000259" key="2">
    <source>
        <dbReference type="Pfam" id="PF13203"/>
    </source>
</evidence>
<dbReference type="PANTHER" id="PTHR38730:SF1">
    <property type="entry name" value="SLL7028 PROTEIN"/>
    <property type="match status" value="1"/>
</dbReference>
<dbReference type="STRING" id="1330330.IX53_04530"/>
<dbReference type="InterPro" id="IPR025154">
    <property type="entry name" value="Put_metallopeptidase_dom"/>
</dbReference>
<keyword evidence="4" id="KW-1185">Reference proteome</keyword>
<proteinExistence type="predicted"/>
<accession>A0A0G2ZED3</accession>
<dbReference type="InterPro" id="IPR036465">
    <property type="entry name" value="vWFA_dom_sf"/>
</dbReference>
<dbReference type="Pfam" id="PF13203">
    <property type="entry name" value="DUF2201_N"/>
    <property type="match status" value="1"/>
</dbReference>
<dbReference type="InterPro" id="IPR018698">
    <property type="entry name" value="VWA-like_dom"/>
</dbReference>
<dbReference type="KEGG" id="kpf:IX53_04530"/>
<dbReference type="OrthoDB" id="40767at2"/>
<dbReference type="PANTHER" id="PTHR38730">
    <property type="entry name" value="SLL7028 PROTEIN"/>
    <property type="match status" value="1"/>
</dbReference>
<feature type="domain" description="Putative metallopeptidase" evidence="2">
    <location>
        <begin position="22"/>
        <end position="136"/>
    </location>
</feature>
<dbReference type="SUPFAM" id="SSF53300">
    <property type="entry name" value="vWA-like"/>
    <property type="match status" value="1"/>
</dbReference>